<accession>A0A0R1KTF9</accession>
<protein>
    <submittedName>
        <fullName evidence="1">Uncharacterized protein</fullName>
    </submittedName>
</protein>
<comment type="caution">
    <text evidence="1">The sequence shown here is derived from an EMBL/GenBank/DDBJ whole genome shotgun (WGS) entry which is preliminary data.</text>
</comment>
<dbReference type="PATRIC" id="fig|1423808.3.peg.2071"/>
<proteinExistence type="predicted"/>
<dbReference type="EMBL" id="AZEA01000042">
    <property type="protein sequence ID" value="KRK86456.1"/>
    <property type="molecule type" value="Genomic_DNA"/>
</dbReference>
<keyword evidence="2" id="KW-1185">Reference proteome</keyword>
<gene>
    <name evidence="1" type="ORF">FD17_GL002048</name>
</gene>
<organism evidence="1 2">
    <name type="scientific">Lentilactobacillus sunkii DSM 19904</name>
    <dbReference type="NCBI Taxonomy" id="1423808"/>
    <lineage>
        <taxon>Bacteria</taxon>
        <taxon>Bacillati</taxon>
        <taxon>Bacillota</taxon>
        <taxon>Bacilli</taxon>
        <taxon>Lactobacillales</taxon>
        <taxon>Lactobacillaceae</taxon>
        <taxon>Lentilactobacillus</taxon>
    </lineage>
</organism>
<evidence type="ECO:0000313" key="1">
    <source>
        <dbReference type="EMBL" id="KRK86456.1"/>
    </source>
</evidence>
<name>A0A0R1KTF9_9LACO</name>
<reference evidence="1 2" key="1">
    <citation type="journal article" date="2015" name="Genome Announc.">
        <title>Expanding the biotechnology potential of lactobacilli through comparative genomics of 213 strains and associated genera.</title>
        <authorList>
            <person name="Sun Z."/>
            <person name="Harris H.M."/>
            <person name="McCann A."/>
            <person name="Guo C."/>
            <person name="Argimon S."/>
            <person name="Zhang W."/>
            <person name="Yang X."/>
            <person name="Jeffery I.B."/>
            <person name="Cooney J.C."/>
            <person name="Kagawa T.F."/>
            <person name="Liu W."/>
            <person name="Song Y."/>
            <person name="Salvetti E."/>
            <person name="Wrobel A."/>
            <person name="Rasinkangas P."/>
            <person name="Parkhill J."/>
            <person name="Rea M.C."/>
            <person name="O'Sullivan O."/>
            <person name="Ritari J."/>
            <person name="Douillard F.P."/>
            <person name="Paul Ross R."/>
            <person name="Yang R."/>
            <person name="Briner A.E."/>
            <person name="Felis G.E."/>
            <person name="de Vos W.M."/>
            <person name="Barrangou R."/>
            <person name="Klaenhammer T.R."/>
            <person name="Caufield P.W."/>
            <person name="Cui Y."/>
            <person name="Zhang H."/>
            <person name="O'Toole P.W."/>
        </authorList>
    </citation>
    <scope>NUCLEOTIDE SEQUENCE [LARGE SCALE GENOMIC DNA]</scope>
    <source>
        <strain evidence="1 2">DSM 19904</strain>
    </source>
</reference>
<sequence>MNNLEKDAASFVDDVVNDKIEGKSFSKKLGEIMADPAKVMQPVYDYVEEQLNLGKLAYGEVKASDEDVVLRLETNLINLPFADAKIISKMMQDQGTLPVNVYLVIESPWVNKSSLRIDEIASADDFVGNVANYADKMNTWYADHLAMVKENLEKQPDEKKQEDK</sequence>
<dbReference type="RefSeq" id="WP_235803227.1">
    <property type="nucleotide sequence ID" value="NZ_AZEA01000042.1"/>
</dbReference>
<dbReference type="Proteomes" id="UP000051581">
    <property type="component" value="Unassembled WGS sequence"/>
</dbReference>
<evidence type="ECO:0000313" key="2">
    <source>
        <dbReference type="Proteomes" id="UP000051581"/>
    </source>
</evidence>
<dbReference type="AlphaFoldDB" id="A0A0R1KTF9"/>